<reference evidence="4" key="1">
    <citation type="submission" date="2022-12" db="EMBL/GenBank/DDBJ databases">
        <authorList>
            <person name="Mo P."/>
        </authorList>
    </citation>
    <scope>NUCLEOTIDE SEQUENCE [LARGE SCALE GENOMIC DNA]</scope>
    <source>
        <strain evidence="4">HUAS 3-15</strain>
    </source>
</reference>
<dbReference type="PANTHER" id="PTHR35174:SF3">
    <property type="entry name" value="BLL7171 PROTEIN"/>
    <property type="match status" value="1"/>
</dbReference>
<organism evidence="3 4">
    <name type="scientific">Kitasatospora cathayae</name>
    <dbReference type="NCBI Taxonomy" id="3004092"/>
    <lineage>
        <taxon>Bacteria</taxon>
        <taxon>Bacillati</taxon>
        <taxon>Actinomycetota</taxon>
        <taxon>Actinomycetes</taxon>
        <taxon>Kitasatosporales</taxon>
        <taxon>Streptomycetaceae</taxon>
        <taxon>Kitasatospora</taxon>
    </lineage>
</organism>
<proteinExistence type="inferred from homology"/>
<dbReference type="PANTHER" id="PTHR35174">
    <property type="entry name" value="BLL7171 PROTEIN-RELATED"/>
    <property type="match status" value="1"/>
</dbReference>
<dbReference type="EMBL" id="CP115450">
    <property type="protein sequence ID" value="WBP87615.1"/>
    <property type="molecule type" value="Genomic_DNA"/>
</dbReference>
<keyword evidence="4" id="KW-1185">Reference proteome</keyword>
<dbReference type="InterPro" id="IPR011008">
    <property type="entry name" value="Dimeric_a/b-barrel"/>
</dbReference>
<dbReference type="Proteomes" id="UP001212821">
    <property type="component" value="Chromosome"/>
</dbReference>
<name>A0ABY7Q4H3_9ACTN</name>
<sequence length="117" mass="12610">MEYTLLIHGDERVWNGLSEAEQAELDAAHVRFGRALHEAGVTVRYGGGLRRSCSARLVVPGGGAGTPVSDGPYREGHEHLGGLWVIDVADEAEAVSWARWMPAAPGDLVEVRPVRVI</sequence>
<protein>
    <submittedName>
        <fullName evidence="3">YciI family protein</fullName>
    </submittedName>
</protein>
<dbReference type="SUPFAM" id="SSF54909">
    <property type="entry name" value="Dimeric alpha+beta barrel"/>
    <property type="match status" value="1"/>
</dbReference>
<evidence type="ECO:0000256" key="1">
    <source>
        <dbReference type="ARBA" id="ARBA00007689"/>
    </source>
</evidence>
<evidence type="ECO:0000313" key="3">
    <source>
        <dbReference type="EMBL" id="WBP87615.1"/>
    </source>
</evidence>
<accession>A0ABY7Q4H3</accession>
<dbReference type="InterPro" id="IPR005545">
    <property type="entry name" value="YCII"/>
</dbReference>
<gene>
    <name evidence="3" type="ORF">O1G21_18385</name>
</gene>
<comment type="similarity">
    <text evidence="1">Belongs to the YciI family.</text>
</comment>
<evidence type="ECO:0000313" key="4">
    <source>
        <dbReference type="Proteomes" id="UP001212821"/>
    </source>
</evidence>
<dbReference type="RefSeq" id="WP_270145209.1">
    <property type="nucleotide sequence ID" value="NZ_CP115450.1"/>
</dbReference>
<dbReference type="Pfam" id="PF03795">
    <property type="entry name" value="YCII"/>
    <property type="match status" value="1"/>
</dbReference>
<feature type="domain" description="YCII-related" evidence="2">
    <location>
        <begin position="1"/>
        <end position="115"/>
    </location>
</feature>
<evidence type="ECO:0000259" key="2">
    <source>
        <dbReference type="Pfam" id="PF03795"/>
    </source>
</evidence>
<dbReference type="Gene3D" id="3.30.70.1060">
    <property type="entry name" value="Dimeric alpha+beta barrel"/>
    <property type="match status" value="1"/>
</dbReference>